<reference evidence="1 2" key="1">
    <citation type="submission" date="2019-11" db="EMBL/GenBank/DDBJ databases">
        <title>Detection and genome characteristic of a blood enterococcus casselifavus isolate from Zhengzhou,china.</title>
        <authorList>
            <person name="Wen P."/>
        </authorList>
    </citation>
    <scope>NUCLEOTIDE SEQUENCE [LARGE SCALE GENOMIC DNA]</scope>
    <source>
        <strain evidence="1 2">EC291</strain>
    </source>
</reference>
<dbReference type="AlphaFoldDB" id="A0ABD6YZW0"/>
<evidence type="ECO:0000313" key="2">
    <source>
        <dbReference type="Proteomes" id="UP000422837"/>
    </source>
</evidence>
<gene>
    <name evidence="1" type="ORF">GFU50_09510</name>
</gene>
<name>A0ABD6YZW0_ENTCA</name>
<organism evidence="1 2">
    <name type="scientific">Enterococcus casseliflavus</name>
    <name type="common">Enterococcus flavescens</name>
    <dbReference type="NCBI Taxonomy" id="37734"/>
    <lineage>
        <taxon>Bacteria</taxon>
        <taxon>Bacillati</taxon>
        <taxon>Bacillota</taxon>
        <taxon>Bacilli</taxon>
        <taxon>Lactobacillales</taxon>
        <taxon>Enterococcaceae</taxon>
        <taxon>Enterococcus</taxon>
    </lineage>
</organism>
<evidence type="ECO:0000313" key="1">
    <source>
        <dbReference type="EMBL" id="QGN29730.1"/>
    </source>
</evidence>
<accession>A0ABD6YZW0</accession>
<dbReference type="Proteomes" id="UP000422837">
    <property type="component" value="Chromosome"/>
</dbReference>
<proteinExistence type="predicted"/>
<dbReference type="EMBL" id="CP046123">
    <property type="protein sequence ID" value="QGN29730.1"/>
    <property type="molecule type" value="Genomic_DNA"/>
</dbReference>
<protein>
    <submittedName>
        <fullName evidence="1">Uncharacterized protein</fullName>
    </submittedName>
</protein>
<sequence>MCHVKRKEAKGVVRYNRFSKEFQKASKELREGKKSKNANNGLRTRQKIAAEKEQKAQNAFSTGFLIGSFREIFRKK</sequence>